<feature type="region of interest" description="Disordered" evidence="3">
    <location>
        <begin position="1001"/>
        <end position="1077"/>
    </location>
</feature>
<dbReference type="SMART" id="SM00233">
    <property type="entry name" value="PH"/>
    <property type="match status" value="1"/>
</dbReference>
<feature type="region of interest" description="Disordered" evidence="3">
    <location>
        <begin position="913"/>
        <end position="935"/>
    </location>
</feature>
<gene>
    <name evidence="5" type="ORF">TrLO_g3262</name>
</gene>
<feature type="region of interest" description="Disordered" evidence="3">
    <location>
        <begin position="137"/>
        <end position="173"/>
    </location>
</feature>
<dbReference type="PANTHER" id="PTHR12187">
    <property type="entry name" value="AGAP000124-PA"/>
    <property type="match status" value="1"/>
</dbReference>
<feature type="region of interest" description="Disordered" evidence="3">
    <location>
        <begin position="267"/>
        <end position="425"/>
    </location>
</feature>
<feature type="domain" description="PH" evidence="4">
    <location>
        <begin position="83"/>
        <end position="210"/>
    </location>
</feature>
<evidence type="ECO:0000256" key="3">
    <source>
        <dbReference type="SAM" id="MobiDB-lite"/>
    </source>
</evidence>
<feature type="compositionally biased region" description="Polar residues" evidence="3">
    <location>
        <begin position="1442"/>
        <end position="1453"/>
    </location>
</feature>
<comment type="caution">
    <text evidence="5">The sequence shown here is derived from an EMBL/GenBank/DDBJ whole genome shotgun (WGS) entry which is preliminary data.</text>
</comment>
<sequence>MSINKGDGRASSNSYERDSVGDNPDWLSGNNNKTFVHELEISDNGDWIDNVYKASKPSSISAWFRRRRAWSPSSDRSVFTSADVLCRGYLEKLGSWRKNWKTRYFILRSDTHSLCYFNNHVEMILLGEVVISINSKSPRNPNSNLNNRDSTTTAQSTDSPQPRPSSSLNSSSSNLTFGVTCSTTAHTLIMEAPDAISLGVWLQALQEEVQAAQDNALNNSCNSLQKSSPAAAHSNTVEELLSTFAGTQIPGLECVGFQDLPVSVDSEREGEVGTIASVGKVNSSEEQDAKPRSPGKQKRGSMLTRMFNAKDVKNNENPNVRHVVGKNPPEQLGPIQKQESILEETQQTKEETNSNSDDEDEDEDLLEKDAEAKISESFSPKSHPNTPNRFDTPNSVPRSPTAASLYGATSPDSSSSPSDKTRPRNKFTANCSVGLQLNIQLSGVCDSSDSLFVVAFGGKLTPAGSHALDRYRTTLDLEKNIPSTGPKSPRSKASLAQAIDLSHVNWVQLGRTETVNQKNAGSIISRTTSKAPASGLSGLQASTALVCRQFSLMISDPSRLGAEVLMFAVYKSNGTNDELSTHNELAWGTVDSQLLIPDEFCRLALNTIHSKNSSMAAFQEMNNDLNLRLPSEVFNAPEPVAYIGICYTTSVPLTRRVHTSSHRLSFKTPPYTHKLYGFQSLTGRVLTREELHLPRYSLSVPAALLSLLLEERLPSVEKLLKVVVSELMIATKLLHALQKEGGGRGRTGSKDKKMKKMANQQSSGQIIDIMDDQISSASKYAAEVDKAETKVKTLKSGEEILKQVRGSLLGTYLSCYNYCMDSLREEDVSFQSEKAAAKAAEVGGGVGSKKGRKESAKTPASPAVALGSGKLMGVPVHMGGARLKRSVMKKSEVLAFIPTNLNVHLLHTESVRSRVEGSKLEETPEKAATTTPQKTASNFTSLSSLMENEVAPGTPKSSKMKVIEERVGHVIEKTGHVVEKTIGVGLSVGESVGQAVNQAVSGLSSHNSNAPPPAPDSPVSPPTRKKTTPNPNANADHHLQNRSLDNYSFHPKKEAPETPEEKPQSTQSTSNIDTFSSLTFGVPSAHSMSKSGGGLRKLLLSSGTDGVFRADTDAWNVRSEGNYRKNQLQADPLKSSLEVDMSTSRAAQMCALHAKGVEMTVADLRSHAGTHGNGRRNSILKLAATTRSYGGKESGDDIADIAKEVKAEVEKNRDVLGMGEEGEEKTKLTGDVEDWLKCATLMKRVDIVTSQALSVAISAVQTTLSMAAAGSPHHVAILPNILEVGFLCSFESLLSAYGGELVMIEDLCVAVEWLSTVTIRIVERKKKDKQGLKDERDSEGGVDVKNPKGYGYADGVWIRRSRKSEDSKDGGEGESFSTKDSESTSGDIAGIKWGELIVDLEVNFATAQAIRDAKKALGREKGEKAAKSERAEARRWKKLTRRASSPLMSSSDKLNAEKHARDSLEKQFDGAMGGIGKAIEASEPRADNSKPATPKSTEWGEADVNVLATFGLTAVLFTQGINAHATLANNKMGGDAAVQISINRTSMHRLKMYFTKFREVSALYSAAWGRASQASQAVSEGKGKEDGGDKDPATQSLKSLDDLFNKAQAAVNDACNYGNEKNVNVLLKTSDVCRKLNGTHAILCKSGKDRTSMAVTLEQARYLCSRHGVVSGKKSTEIMRRHGVRRQNVWANTGQKNFAFNGINYTSLPKCFRPPAGCYSGSVNT</sequence>
<feature type="compositionally biased region" description="Pro residues" evidence="3">
    <location>
        <begin position="1010"/>
        <end position="1021"/>
    </location>
</feature>
<evidence type="ECO:0000256" key="2">
    <source>
        <dbReference type="ARBA" id="ARBA00023098"/>
    </source>
</evidence>
<dbReference type="EMBL" id="BRXW01000305">
    <property type="protein sequence ID" value="GMI17762.1"/>
    <property type="molecule type" value="Genomic_DNA"/>
</dbReference>
<evidence type="ECO:0000313" key="6">
    <source>
        <dbReference type="Proteomes" id="UP001165122"/>
    </source>
</evidence>
<feature type="region of interest" description="Disordered" evidence="3">
    <location>
        <begin position="1"/>
        <end position="26"/>
    </location>
</feature>
<evidence type="ECO:0000256" key="1">
    <source>
        <dbReference type="ARBA" id="ARBA00022801"/>
    </source>
</evidence>
<dbReference type="PROSITE" id="PS50003">
    <property type="entry name" value="PH_DOMAIN"/>
    <property type="match status" value="1"/>
</dbReference>
<feature type="compositionally biased region" description="Low complexity" evidence="3">
    <location>
        <begin position="926"/>
        <end position="935"/>
    </location>
</feature>
<feature type="compositionally biased region" description="Acidic residues" evidence="3">
    <location>
        <begin position="356"/>
        <end position="366"/>
    </location>
</feature>
<reference evidence="6" key="1">
    <citation type="journal article" date="2023" name="Commun. Biol.">
        <title>Genome analysis of Parmales, the sister group of diatoms, reveals the evolutionary specialization of diatoms from phago-mixotrophs to photoautotrophs.</title>
        <authorList>
            <person name="Ban H."/>
            <person name="Sato S."/>
            <person name="Yoshikawa S."/>
            <person name="Yamada K."/>
            <person name="Nakamura Y."/>
            <person name="Ichinomiya M."/>
            <person name="Sato N."/>
            <person name="Blanc-Mathieu R."/>
            <person name="Endo H."/>
            <person name="Kuwata A."/>
            <person name="Ogata H."/>
        </authorList>
    </citation>
    <scope>NUCLEOTIDE SEQUENCE [LARGE SCALE GENOMIC DNA]</scope>
    <source>
        <strain evidence="6">NIES 3700</strain>
    </source>
</reference>
<dbReference type="Proteomes" id="UP001165122">
    <property type="component" value="Unassembled WGS sequence"/>
</dbReference>
<feature type="compositionally biased region" description="Polar residues" evidence="3">
    <location>
        <begin position="1064"/>
        <end position="1077"/>
    </location>
</feature>
<dbReference type="InterPro" id="IPR039034">
    <property type="entry name" value="INPP4"/>
</dbReference>
<dbReference type="Pfam" id="PF00169">
    <property type="entry name" value="PH"/>
    <property type="match status" value="1"/>
</dbReference>
<feature type="region of interest" description="Disordered" evidence="3">
    <location>
        <begin position="840"/>
        <end position="862"/>
    </location>
</feature>
<feature type="compositionally biased region" description="Polar residues" evidence="3">
    <location>
        <begin position="151"/>
        <end position="160"/>
    </location>
</feature>
<organism evidence="5 6">
    <name type="scientific">Triparma laevis f. longispina</name>
    <dbReference type="NCBI Taxonomy" id="1714387"/>
    <lineage>
        <taxon>Eukaryota</taxon>
        <taxon>Sar</taxon>
        <taxon>Stramenopiles</taxon>
        <taxon>Ochrophyta</taxon>
        <taxon>Bolidophyceae</taxon>
        <taxon>Parmales</taxon>
        <taxon>Triparmaceae</taxon>
        <taxon>Triparma</taxon>
    </lineage>
</organism>
<evidence type="ECO:0000313" key="5">
    <source>
        <dbReference type="EMBL" id="GMI17762.1"/>
    </source>
</evidence>
<feature type="compositionally biased region" description="Basic and acidic residues" evidence="3">
    <location>
        <begin position="1363"/>
        <end position="1382"/>
    </location>
</feature>
<feature type="compositionally biased region" description="Basic and acidic residues" evidence="3">
    <location>
        <begin position="1051"/>
        <end position="1063"/>
    </location>
</feature>
<keyword evidence="6" id="KW-1185">Reference proteome</keyword>
<feature type="compositionally biased region" description="Basic and acidic residues" evidence="3">
    <location>
        <begin position="1416"/>
        <end position="1434"/>
    </location>
</feature>
<feature type="compositionally biased region" description="Low complexity" evidence="3">
    <location>
        <begin position="137"/>
        <end position="150"/>
    </location>
</feature>
<dbReference type="InterPro" id="IPR011993">
    <property type="entry name" value="PH-like_dom_sf"/>
</dbReference>
<name>A0A9W7KZL3_9STRA</name>
<feature type="compositionally biased region" description="Basic and acidic residues" evidence="3">
    <location>
        <begin position="1329"/>
        <end position="1339"/>
    </location>
</feature>
<dbReference type="SUPFAM" id="SSF50729">
    <property type="entry name" value="PH domain-like"/>
    <property type="match status" value="1"/>
</dbReference>
<proteinExistence type="predicted"/>
<protein>
    <recommendedName>
        <fullName evidence="4">PH domain-containing protein</fullName>
    </recommendedName>
</protein>
<dbReference type="InterPro" id="IPR001849">
    <property type="entry name" value="PH_domain"/>
</dbReference>
<feature type="region of interest" description="Disordered" evidence="3">
    <location>
        <begin position="1363"/>
        <end position="1385"/>
    </location>
</feature>
<dbReference type="PANTHER" id="PTHR12187:SF11">
    <property type="entry name" value="PHOSPHATIDYLINOSITOL-3,4-BISPHOSPHATE 4-PHOSPHATASE"/>
    <property type="match status" value="1"/>
</dbReference>
<accession>A0A9W7KZL3</accession>
<feature type="compositionally biased region" description="Basic and acidic residues" evidence="3">
    <location>
        <begin position="913"/>
        <end position="925"/>
    </location>
</feature>
<dbReference type="OrthoDB" id="159395at2759"/>
<feature type="region of interest" description="Disordered" evidence="3">
    <location>
        <begin position="1416"/>
        <end position="1460"/>
    </location>
</feature>
<feature type="compositionally biased region" description="Polar residues" evidence="3">
    <location>
        <begin position="376"/>
        <end position="402"/>
    </location>
</feature>
<dbReference type="GO" id="GO:0016316">
    <property type="term" value="F:phosphatidylinositol-3,4-bisphosphate 4-phosphatase activity"/>
    <property type="evidence" value="ECO:0007669"/>
    <property type="project" value="InterPro"/>
</dbReference>
<evidence type="ECO:0000259" key="4">
    <source>
        <dbReference type="PROSITE" id="PS50003"/>
    </source>
</evidence>
<keyword evidence="1" id="KW-0378">Hydrolase</keyword>
<feature type="region of interest" description="Disordered" evidence="3">
    <location>
        <begin position="1328"/>
        <end position="1347"/>
    </location>
</feature>
<dbReference type="Gene3D" id="2.30.29.30">
    <property type="entry name" value="Pleckstrin-homology domain (PH domain)/Phosphotyrosine-binding domain (PTB)"/>
    <property type="match status" value="1"/>
</dbReference>
<dbReference type="GO" id="GO:0005737">
    <property type="term" value="C:cytoplasm"/>
    <property type="evidence" value="ECO:0007669"/>
    <property type="project" value="TreeGrafter"/>
</dbReference>
<keyword evidence="2" id="KW-0443">Lipid metabolism</keyword>